<proteinExistence type="predicted"/>
<protein>
    <recommendedName>
        <fullName evidence="4">Spectinomycin 9-adenylyltransferase</fullName>
    </recommendedName>
</protein>
<dbReference type="EMBL" id="PKOZ01000003">
    <property type="protein sequence ID" value="PQD95622.1"/>
    <property type="molecule type" value="Genomic_DNA"/>
</dbReference>
<evidence type="ECO:0000256" key="2">
    <source>
        <dbReference type="ARBA" id="ARBA00023251"/>
    </source>
</evidence>
<comment type="caution">
    <text evidence="7">The sequence shown here is derived from an EMBL/GenBank/DDBJ whole genome shotgun (WGS) entry which is preliminary data.</text>
</comment>
<feature type="domain" description="Polymerase nucleotidyl transferase" evidence="5">
    <location>
        <begin position="32"/>
        <end position="96"/>
    </location>
</feature>
<comment type="catalytic activity">
    <reaction evidence="3 4">
        <text>spectinomycin + ATP = 9-O-adenylylspectinomycin + diphosphate</text>
        <dbReference type="Rhea" id="RHEA:63228"/>
        <dbReference type="ChEBI" id="CHEBI:30616"/>
        <dbReference type="ChEBI" id="CHEBI:33019"/>
        <dbReference type="ChEBI" id="CHEBI:146260"/>
        <dbReference type="ChEBI" id="CHEBI:146261"/>
    </reaction>
</comment>
<feature type="domain" description="Adenylyltransferase AadA C-terminal" evidence="6">
    <location>
        <begin position="158"/>
        <end position="256"/>
    </location>
</feature>
<evidence type="ECO:0000256" key="4">
    <source>
        <dbReference type="PIRNR" id="PIRNR000819"/>
    </source>
</evidence>
<evidence type="ECO:0000259" key="6">
    <source>
        <dbReference type="Pfam" id="PF13427"/>
    </source>
</evidence>
<keyword evidence="8" id="KW-1185">Reference proteome</keyword>
<dbReference type="RefSeq" id="WP_104848769.1">
    <property type="nucleotide sequence ID" value="NZ_PKOZ01000003.1"/>
</dbReference>
<keyword evidence="2 4" id="KW-0046">Antibiotic resistance</keyword>
<name>A0A2S7N0L0_9BACI</name>
<dbReference type="PIRSF" id="PIRSF000819">
    <property type="entry name" value="Streptomycin_3-adenylyltransf"/>
    <property type="match status" value="1"/>
</dbReference>
<keyword evidence="1 4" id="KW-0808">Transferase</keyword>
<dbReference type="Pfam" id="PF01909">
    <property type="entry name" value="NTP_transf_2"/>
    <property type="match status" value="1"/>
</dbReference>
<reference evidence="7 8" key="1">
    <citation type="submission" date="2017-12" db="EMBL/GenBank/DDBJ databases">
        <title>Taxonomic description and draft genome of Pradoshia cofamensis Gen. nov., sp. nov., a thermotolerant bacillale isolated from anterior gut of earthworm Eisenia fetida.</title>
        <authorList>
            <person name="Saha T."/>
            <person name="Chakraborty R."/>
        </authorList>
    </citation>
    <scope>NUCLEOTIDE SEQUENCE [LARGE SCALE GENOMIC DNA]</scope>
    <source>
        <strain evidence="7 8">EAG3</strain>
    </source>
</reference>
<evidence type="ECO:0000313" key="8">
    <source>
        <dbReference type="Proteomes" id="UP000239663"/>
    </source>
</evidence>
<dbReference type="CDD" id="cd05403">
    <property type="entry name" value="NT_KNTase_like"/>
    <property type="match status" value="1"/>
</dbReference>
<evidence type="ECO:0000259" key="5">
    <source>
        <dbReference type="Pfam" id="PF01909"/>
    </source>
</evidence>
<dbReference type="OrthoDB" id="5643411at2"/>
<dbReference type="InterPro" id="IPR002934">
    <property type="entry name" value="Polymerase_NTP_transf_dom"/>
</dbReference>
<dbReference type="AlphaFoldDB" id="A0A2S7N0L0"/>
<dbReference type="GO" id="GO:0070566">
    <property type="term" value="F:adenylyltransferase activity"/>
    <property type="evidence" value="ECO:0007669"/>
    <property type="project" value="InterPro"/>
</dbReference>
<dbReference type="InterPro" id="IPR024172">
    <property type="entry name" value="AadA/Aad9"/>
</dbReference>
<dbReference type="Proteomes" id="UP000239663">
    <property type="component" value="Unassembled WGS sequence"/>
</dbReference>
<accession>A0A2S7N0L0</accession>
<dbReference type="SUPFAM" id="SSF81301">
    <property type="entry name" value="Nucleotidyltransferase"/>
    <property type="match status" value="1"/>
</dbReference>
<dbReference type="InterPro" id="IPR025184">
    <property type="entry name" value="AadA_C"/>
</dbReference>
<evidence type="ECO:0000313" key="7">
    <source>
        <dbReference type="EMBL" id="PQD95622.1"/>
    </source>
</evidence>
<dbReference type="InterPro" id="IPR043519">
    <property type="entry name" value="NT_sf"/>
</dbReference>
<evidence type="ECO:0000256" key="3">
    <source>
        <dbReference type="ARBA" id="ARBA00047831"/>
    </source>
</evidence>
<dbReference type="Gene3D" id="3.30.460.10">
    <property type="entry name" value="Beta Polymerase, domain 2"/>
    <property type="match status" value="1"/>
</dbReference>
<dbReference type="GO" id="GO:0046677">
    <property type="term" value="P:response to antibiotic"/>
    <property type="evidence" value="ECO:0007669"/>
    <property type="project" value="UniProtKB-KW"/>
</dbReference>
<keyword evidence="4" id="KW-0067">ATP-binding</keyword>
<keyword evidence="4" id="KW-0547">Nucleotide-binding</keyword>
<keyword evidence="4" id="KW-0548">Nucleotidyltransferase</keyword>
<sequence>MEDSWHSAPQEIKDFVHNHNRNIKGILNGNYAGLYLHGSLAMGGFNPKSSDIDILVITEESMGSEVKRELIRLFLRDSNSPYPIEVSFICKDQLRQWQYPCPFDFHYSEFWRERYTEELLNGTAGLLNSNPRTDADLAAHITIIHSRGICIEGASIGEVFPLVPRSDYLSSILADYQECLLGLEKDPIYCSLNLIRVYWYAKEGVISSKQEAGIWAIKEMPKEIGITIKKVLSCYSDTKDICRFDQSELARLREYIEELMQAIR</sequence>
<evidence type="ECO:0000256" key="1">
    <source>
        <dbReference type="ARBA" id="ARBA00022679"/>
    </source>
</evidence>
<dbReference type="GO" id="GO:0005524">
    <property type="term" value="F:ATP binding"/>
    <property type="evidence" value="ECO:0007669"/>
    <property type="project" value="UniProtKB-KW"/>
</dbReference>
<gene>
    <name evidence="7" type="ORF">CYL18_06930</name>
</gene>
<organism evidence="7 8">
    <name type="scientific">Pradoshia eiseniae</name>
    <dbReference type="NCBI Taxonomy" id="2064768"/>
    <lineage>
        <taxon>Bacteria</taxon>
        <taxon>Bacillati</taxon>
        <taxon>Bacillota</taxon>
        <taxon>Bacilli</taxon>
        <taxon>Bacillales</taxon>
        <taxon>Bacillaceae</taxon>
        <taxon>Pradoshia</taxon>
    </lineage>
</organism>
<dbReference type="Pfam" id="PF13427">
    <property type="entry name" value="AadA_C"/>
    <property type="match status" value="1"/>
</dbReference>